<feature type="transmembrane region" description="Helical" evidence="10">
    <location>
        <begin position="278"/>
        <end position="298"/>
    </location>
</feature>
<evidence type="ECO:0000313" key="12">
    <source>
        <dbReference type="EMBL" id="AZP36319.1"/>
    </source>
</evidence>
<dbReference type="Proteomes" id="UP000274458">
    <property type="component" value="Chromosome"/>
</dbReference>
<evidence type="ECO:0000256" key="3">
    <source>
        <dbReference type="ARBA" id="ARBA00019906"/>
    </source>
</evidence>
<keyword evidence="12" id="KW-0560">Oxidoreductase</keyword>
<dbReference type="PANTHER" id="PTHR43507">
    <property type="entry name" value="NADH-UBIQUINONE OXIDOREDUCTASE CHAIN 4"/>
    <property type="match status" value="1"/>
</dbReference>
<feature type="transmembrane region" description="Helical" evidence="10">
    <location>
        <begin position="310"/>
        <end position="327"/>
    </location>
</feature>
<evidence type="ECO:0000256" key="8">
    <source>
        <dbReference type="ARBA" id="ARBA00032798"/>
    </source>
</evidence>
<keyword evidence="6 10" id="KW-0472">Membrane</keyword>
<keyword evidence="13" id="KW-1185">Reference proteome</keyword>
<dbReference type="GO" id="GO:0016020">
    <property type="term" value="C:membrane"/>
    <property type="evidence" value="ECO:0007669"/>
    <property type="project" value="UniProtKB-SubCell"/>
</dbReference>
<feature type="transmembrane region" description="Helical" evidence="10">
    <location>
        <begin position="217"/>
        <end position="240"/>
    </location>
</feature>
<evidence type="ECO:0000256" key="9">
    <source>
        <dbReference type="RuleBase" id="RU000320"/>
    </source>
</evidence>
<name>A0A3S5HNX5_9ENTR</name>
<feature type="domain" description="NADH:quinone oxidoreductase/Mrp antiporter transmembrane" evidence="11">
    <location>
        <begin position="130"/>
        <end position="423"/>
    </location>
</feature>
<sequence>MILVLLLSIPFLGGLICWQISYFNLIFARFISLLSMIIVTYISSKLFLDLYNKNFLPNEWESEFSIPWITKLGIDFHLAADNLSILMILTTSILSIISILCSWKIIKKYRGLFLLNLLWIIGCSFGIFLSADMFLFFIFWEMILFPIYFMIIKWGNYYSKKNVNFITNKFFIYSQLSSLLMLVSIIILVLLHYDQTCDLTFNYNLLLKTDMNCLQEYLIMLGFFIACLVKMPIVPFHGWLSQIHKNTPVSGSIDLIGIIVKTSVYVIIRFCIPFCPNVTIHCGNIIRYIGIFTIIYSSLMSFRQKNIKKFIAYISISHMGLILIAAYTRSMIVYHGLIIQLISISFSTSALFIIFEQIYDRIYTSNTKKMYGLWNNINYIPGFCLFFLMANLGIPGTGNFIGEFLILMGIFQFYPIISFICSLSLILTTIYSLFIMHRVFYGLNKNRRLLKTMSIKEFFILILLVILLLFLGVYPQFILDTNHISLYNSQYYI</sequence>
<reference evidence="12 13" key="1">
    <citation type="journal article" date="2018" name="Genome Biol. Evol.">
        <title>Partnering With a Pest: Genomes of Hemlock Woolly Adelgid Symbionts Reveal Atypical Nutritional Provisioning Patterns in Dual-Obligate Bacteria.</title>
        <authorList>
            <person name="Weglarz K.M."/>
            <person name="Havill N.P."/>
            <person name="Burke G.R."/>
            <person name="von Dohlen C.D."/>
        </authorList>
    </citation>
    <scope>NUCLEOTIDE SEQUENCE [LARGE SCALE GENOMIC DNA]</scope>
    <source>
        <strain evidence="12">ENA</strain>
    </source>
</reference>
<feature type="transmembrane region" description="Helical" evidence="10">
    <location>
        <begin position="414"/>
        <end position="437"/>
    </location>
</feature>
<feature type="transmembrane region" description="Helical" evidence="10">
    <location>
        <begin position="137"/>
        <end position="158"/>
    </location>
</feature>
<dbReference type="GO" id="GO:0048039">
    <property type="term" value="F:ubiquinone binding"/>
    <property type="evidence" value="ECO:0007669"/>
    <property type="project" value="TreeGrafter"/>
</dbReference>
<protein>
    <recommendedName>
        <fullName evidence="3">NADH-quinone oxidoreductase subunit M</fullName>
    </recommendedName>
    <alternativeName>
        <fullName evidence="7">NADH dehydrogenase I subunit M</fullName>
    </alternativeName>
    <alternativeName>
        <fullName evidence="8">NDH-1 subunit M</fullName>
    </alternativeName>
</protein>
<evidence type="ECO:0000259" key="11">
    <source>
        <dbReference type="Pfam" id="PF00361"/>
    </source>
</evidence>
<feature type="transmembrane region" description="Helical" evidence="10">
    <location>
        <begin position="113"/>
        <end position="131"/>
    </location>
</feature>
<evidence type="ECO:0000256" key="1">
    <source>
        <dbReference type="ARBA" id="ARBA00004127"/>
    </source>
</evidence>
<dbReference type="KEGG" id="aade:C3B56_00222"/>
<organism evidence="12 13">
    <name type="scientific">Candidatus Annandia adelgestsuga</name>
    <dbReference type="NCBI Taxonomy" id="1302411"/>
    <lineage>
        <taxon>Bacteria</taxon>
        <taxon>Pseudomonadati</taxon>
        <taxon>Pseudomonadota</taxon>
        <taxon>Gammaproteobacteria</taxon>
        <taxon>Enterobacterales</taxon>
        <taxon>Enterobacteriaceae</taxon>
        <taxon>Candidatus Annandia</taxon>
    </lineage>
</organism>
<evidence type="ECO:0000313" key="13">
    <source>
        <dbReference type="Proteomes" id="UP000274458"/>
    </source>
</evidence>
<keyword evidence="4 9" id="KW-0812">Transmembrane</keyword>
<accession>A0A3S5HNX5</accession>
<feature type="transmembrane region" description="Helical" evidence="10">
    <location>
        <begin position="458"/>
        <end position="479"/>
    </location>
</feature>
<evidence type="ECO:0000256" key="4">
    <source>
        <dbReference type="ARBA" id="ARBA00022692"/>
    </source>
</evidence>
<feature type="transmembrane region" description="Helical" evidence="10">
    <location>
        <begin position="333"/>
        <end position="355"/>
    </location>
</feature>
<dbReference type="PANTHER" id="PTHR43507:SF1">
    <property type="entry name" value="NADH-UBIQUINONE OXIDOREDUCTASE CHAIN 4"/>
    <property type="match status" value="1"/>
</dbReference>
<dbReference type="InterPro" id="IPR001750">
    <property type="entry name" value="ND/Mrp_TM"/>
</dbReference>
<dbReference type="EMBL" id="CP026513">
    <property type="protein sequence ID" value="AZP36319.1"/>
    <property type="molecule type" value="Genomic_DNA"/>
</dbReference>
<dbReference type="GO" id="GO:0015990">
    <property type="term" value="P:electron transport coupled proton transport"/>
    <property type="evidence" value="ECO:0007669"/>
    <property type="project" value="TreeGrafter"/>
</dbReference>
<evidence type="ECO:0000256" key="6">
    <source>
        <dbReference type="ARBA" id="ARBA00023136"/>
    </source>
</evidence>
<feature type="transmembrane region" description="Helical" evidence="10">
    <location>
        <begin position="376"/>
        <end position="394"/>
    </location>
</feature>
<feature type="transmembrane region" description="Helical" evidence="10">
    <location>
        <begin position="27"/>
        <end position="48"/>
    </location>
</feature>
<gene>
    <name evidence="12" type="primary">nuoM</name>
    <name evidence="12" type="ORF">C3B56_00222</name>
</gene>
<dbReference type="GO" id="GO:0008137">
    <property type="term" value="F:NADH dehydrogenase (ubiquinone) activity"/>
    <property type="evidence" value="ECO:0007669"/>
    <property type="project" value="InterPro"/>
</dbReference>
<feature type="transmembrane region" description="Helical" evidence="10">
    <location>
        <begin position="170"/>
        <end position="193"/>
    </location>
</feature>
<dbReference type="Pfam" id="PF00361">
    <property type="entry name" value="Proton_antipo_M"/>
    <property type="match status" value="1"/>
</dbReference>
<keyword evidence="5 10" id="KW-1133">Transmembrane helix</keyword>
<dbReference type="AlphaFoldDB" id="A0A3S5HNX5"/>
<evidence type="ECO:0000256" key="5">
    <source>
        <dbReference type="ARBA" id="ARBA00022989"/>
    </source>
</evidence>
<dbReference type="PRINTS" id="PR01437">
    <property type="entry name" value="NUOXDRDTASE4"/>
</dbReference>
<feature type="transmembrane region" description="Helical" evidence="10">
    <location>
        <begin position="252"/>
        <end position="272"/>
    </location>
</feature>
<dbReference type="GO" id="GO:0003954">
    <property type="term" value="F:NADH dehydrogenase activity"/>
    <property type="evidence" value="ECO:0007669"/>
    <property type="project" value="TreeGrafter"/>
</dbReference>
<dbReference type="InterPro" id="IPR010227">
    <property type="entry name" value="NADH_Q_OxRdtase_chainM/4"/>
</dbReference>
<proteinExistence type="inferred from homology"/>
<dbReference type="RefSeq" id="WP_126071591.1">
    <property type="nucleotide sequence ID" value="NZ_CP026513.1"/>
</dbReference>
<dbReference type="GO" id="GO:0012505">
    <property type="term" value="C:endomembrane system"/>
    <property type="evidence" value="ECO:0007669"/>
    <property type="project" value="UniProtKB-SubCell"/>
</dbReference>
<dbReference type="OrthoDB" id="9768329at2"/>
<evidence type="ECO:0000256" key="7">
    <source>
        <dbReference type="ARBA" id="ARBA00031584"/>
    </source>
</evidence>
<evidence type="ECO:0000256" key="10">
    <source>
        <dbReference type="SAM" id="Phobius"/>
    </source>
</evidence>
<dbReference type="InterPro" id="IPR003918">
    <property type="entry name" value="NADH_UbQ_OxRdtase"/>
</dbReference>
<comment type="similarity">
    <text evidence="2">Belongs to the complex I subunit 4 family.</text>
</comment>
<dbReference type="GO" id="GO:0042773">
    <property type="term" value="P:ATP synthesis coupled electron transport"/>
    <property type="evidence" value="ECO:0007669"/>
    <property type="project" value="InterPro"/>
</dbReference>
<feature type="transmembrane region" description="Helical" evidence="10">
    <location>
        <begin position="85"/>
        <end position="106"/>
    </location>
</feature>
<evidence type="ECO:0000256" key="2">
    <source>
        <dbReference type="ARBA" id="ARBA00009025"/>
    </source>
</evidence>
<dbReference type="NCBIfam" id="TIGR01972">
    <property type="entry name" value="NDH_I_M"/>
    <property type="match status" value="1"/>
</dbReference>
<comment type="subcellular location">
    <subcellularLocation>
        <location evidence="1">Endomembrane system</location>
        <topology evidence="1">Multi-pass membrane protein</topology>
    </subcellularLocation>
    <subcellularLocation>
        <location evidence="9">Membrane</location>
        <topology evidence="9">Multi-pass membrane protein</topology>
    </subcellularLocation>
</comment>